<evidence type="ECO:0000313" key="7">
    <source>
        <dbReference type="Proteomes" id="UP000664203"/>
    </source>
</evidence>
<feature type="transmembrane region" description="Helical" evidence="5">
    <location>
        <begin position="78"/>
        <end position="96"/>
    </location>
</feature>
<dbReference type="GO" id="GO:0016020">
    <property type="term" value="C:membrane"/>
    <property type="evidence" value="ECO:0007669"/>
    <property type="project" value="UniProtKB-SubCell"/>
</dbReference>
<dbReference type="Proteomes" id="UP000664203">
    <property type="component" value="Unassembled WGS sequence"/>
</dbReference>
<dbReference type="PANTHER" id="PTHR48022">
    <property type="entry name" value="PLASTIDIC GLUCOSE TRANSPORTER 4"/>
    <property type="match status" value="1"/>
</dbReference>
<comment type="subcellular location">
    <subcellularLocation>
        <location evidence="1">Membrane</location>
        <topology evidence="1">Multi-pass membrane protein</topology>
    </subcellularLocation>
</comment>
<dbReference type="InterPro" id="IPR036259">
    <property type="entry name" value="MFS_trans_sf"/>
</dbReference>
<comment type="caution">
    <text evidence="6">The sequence shown here is derived from an EMBL/GenBank/DDBJ whole genome shotgun (WGS) entry which is preliminary data.</text>
</comment>
<keyword evidence="3 5" id="KW-1133">Transmembrane helix</keyword>
<dbReference type="PANTHER" id="PTHR48022:SF26">
    <property type="entry name" value="MAJOR FACILITATOR SUPERFAMILY (MFS) PROFILE DOMAIN-CONTAINING PROTEIN-RELATED"/>
    <property type="match status" value="1"/>
</dbReference>
<protein>
    <submittedName>
        <fullName evidence="6">Uncharacterized protein</fullName>
    </submittedName>
</protein>
<evidence type="ECO:0000256" key="1">
    <source>
        <dbReference type="ARBA" id="ARBA00004141"/>
    </source>
</evidence>
<keyword evidence="7" id="KW-1185">Reference proteome</keyword>
<dbReference type="InterPro" id="IPR050360">
    <property type="entry name" value="MFS_Sugar_Transporters"/>
</dbReference>
<evidence type="ECO:0000256" key="3">
    <source>
        <dbReference type="ARBA" id="ARBA00022989"/>
    </source>
</evidence>
<evidence type="ECO:0000256" key="5">
    <source>
        <dbReference type="SAM" id="Phobius"/>
    </source>
</evidence>
<dbReference type="Gene3D" id="1.20.1250.20">
    <property type="entry name" value="MFS general substrate transporter like domains"/>
    <property type="match status" value="1"/>
</dbReference>
<dbReference type="InterPro" id="IPR005828">
    <property type="entry name" value="MFS_sugar_transport-like"/>
</dbReference>
<proteinExistence type="predicted"/>
<reference evidence="6" key="1">
    <citation type="submission" date="2021-03" db="EMBL/GenBank/DDBJ databases">
        <authorList>
            <person name="Tagirdzhanova G."/>
        </authorList>
    </citation>
    <scope>NUCLEOTIDE SEQUENCE</scope>
</reference>
<name>A0A8H3FR38_9LECA</name>
<dbReference type="GO" id="GO:0005351">
    <property type="term" value="F:carbohydrate:proton symporter activity"/>
    <property type="evidence" value="ECO:0007669"/>
    <property type="project" value="TreeGrafter"/>
</dbReference>
<dbReference type="Pfam" id="PF00083">
    <property type="entry name" value="Sugar_tr"/>
    <property type="match status" value="1"/>
</dbReference>
<evidence type="ECO:0000256" key="4">
    <source>
        <dbReference type="ARBA" id="ARBA00023136"/>
    </source>
</evidence>
<evidence type="ECO:0000313" key="6">
    <source>
        <dbReference type="EMBL" id="CAF9927512.1"/>
    </source>
</evidence>
<accession>A0A8H3FR38</accession>
<dbReference type="EMBL" id="CAJPDR010000229">
    <property type="protein sequence ID" value="CAF9927512.1"/>
    <property type="molecule type" value="Genomic_DNA"/>
</dbReference>
<organism evidence="6 7">
    <name type="scientific">Alectoria fallacina</name>
    <dbReference type="NCBI Taxonomy" id="1903189"/>
    <lineage>
        <taxon>Eukaryota</taxon>
        <taxon>Fungi</taxon>
        <taxon>Dikarya</taxon>
        <taxon>Ascomycota</taxon>
        <taxon>Pezizomycotina</taxon>
        <taxon>Lecanoromycetes</taxon>
        <taxon>OSLEUM clade</taxon>
        <taxon>Lecanoromycetidae</taxon>
        <taxon>Lecanorales</taxon>
        <taxon>Lecanorineae</taxon>
        <taxon>Parmeliaceae</taxon>
        <taxon>Alectoria</taxon>
    </lineage>
</organism>
<keyword evidence="4 5" id="KW-0472">Membrane</keyword>
<sequence>MVAPSVGLLATNPTKLGPVAIPFLFFYHAAFGCKVPLVYQAEVNSLAMRTRGAAAATATKWLFGFVCTQSTPTGIKNIGYRFYIIFTAFNLMFLPVV</sequence>
<keyword evidence="2 5" id="KW-0812">Transmembrane</keyword>
<gene>
    <name evidence="6" type="ORF">ALECFALPRED_003728</name>
</gene>
<evidence type="ECO:0000256" key="2">
    <source>
        <dbReference type="ARBA" id="ARBA00022692"/>
    </source>
</evidence>
<feature type="transmembrane region" description="Helical" evidence="5">
    <location>
        <begin position="20"/>
        <end position="39"/>
    </location>
</feature>
<dbReference type="AlphaFoldDB" id="A0A8H3FR38"/>
<dbReference type="OrthoDB" id="6612291at2759"/>